<dbReference type="Proteomes" id="UP000030103">
    <property type="component" value="Unassembled WGS sequence"/>
</dbReference>
<gene>
    <name evidence="1" type="ORF">HQ47_05550</name>
</gene>
<keyword evidence="2" id="KW-1185">Reference proteome</keyword>
<name>A0A0A2E8Y8_9PORP</name>
<sequence length="70" mass="7872">MLLTQHVKLSKACTGKIFAKPQVLTVKDNARIQDIRFVQGPFVEMTFIESLTAEAKQFAERGNRMSTPGF</sequence>
<dbReference type="EMBL" id="JRFA01000015">
    <property type="protein sequence ID" value="KGN74137.1"/>
    <property type="molecule type" value="Genomic_DNA"/>
</dbReference>
<reference evidence="1 2" key="1">
    <citation type="submission" date="2014-09" db="EMBL/GenBank/DDBJ databases">
        <title>Draft Genome Sequence of Porphyromonas macacae COT-192_OH2859.</title>
        <authorList>
            <person name="Wallis C."/>
            <person name="Deusch O."/>
            <person name="O'Flynn C."/>
            <person name="Davis I."/>
            <person name="Horsfall A."/>
            <person name="Kirkwood N."/>
            <person name="Harris S."/>
            <person name="Eisen J.A."/>
            <person name="Coil D.A."/>
            <person name="Darling A.E."/>
            <person name="Jospin G."/>
            <person name="Alexiev A."/>
        </authorList>
    </citation>
    <scope>NUCLEOTIDE SEQUENCE [LARGE SCALE GENOMIC DNA]</scope>
    <source>
        <strain evidence="2">COT-192 OH2859</strain>
    </source>
</reference>
<dbReference type="AlphaFoldDB" id="A0A0A2E8Y8"/>
<comment type="caution">
    <text evidence="1">The sequence shown here is derived from an EMBL/GenBank/DDBJ whole genome shotgun (WGS) entry which is preliminary data.</text>
</comment>
<evidence type="ECO:0000313" key="1">
    <source>
        <dbReference type="EMBL" id="KGN74137.1"/>
    </source>
</evidence>
<accession>A0A0A2E8Y8</accession>
<organism evidence="1 2">
    <name type="scientific">Porphyromonas macacae</name>
    <dbReference type="NCBI Taxonomy" id="28115"/>
    <lineage>
        <taxon>Bacteria</taxon>
        <taxon>Pseudomonadati</taxon>
        <taxon>Bacteroidota</taxon>
        <taxon>Bacteroidia</taxon>
        <taxon>Bacteroidales</taxon>
        <taxon>Porphyromonadaceae</taxon>
        <taxon>Porphyromonas</taxon>
    </lineage>
</organism>
<evidence type="ECO:0000313" key="2">
    <source>
        <dbReference type="Proteomes" id="UP000030103"/>
    </source>
</evidence>
<protein>
    <submittedName>
        <fullName evidence="1">Uncharacterized protein</fullName>
    </submittedName>
</protein>
<proteinExistence type="predicted"/>